<dbReference type="CDD" id="cd21790">
    <property type="entry name" value="Rad21_Rec8_M_ScRec8p-like"/>
    <property type="match status" value="1"/>
</dbReference>
<proteinExistence type="predicted"/>
<dbReference type="EMBL" id="HE681720">
    <property type="protein sequence ID" value="CCG22377.1"/>
    <property type="molecule type" value="Genomic_DNA"/>
</dbReference>
<dbReference type="eggNOG" id="ENOG502QWJ1">
    <property type="taxonomic scope" value="Eukaryota"/>
</dbReference>
<evidence type="ECO:0000259" key="1">
    <source>
        <dbReference type="Pfam" id="PF04825"/>
    </source>
</evidence>
<dbReference type="Proteomes" id="UP000005018">
    <property type="component" value="Chromosome 2"/>
</dbReference>
<dbReference type="Pfam" id="PF04825">
    <property type="entry name" value="Rad21_Rec8_N"/>
    <property type="match status" value="1"/>
</dbReference>
<evidence type="ECO:0000313" key="2">
    <source>
        <dbReference type="EMBL" id="CCG22377.1"/>
    </source>
</evidence>
<dbReference type="OrthoDB" id="5427633at2759"/>
<dbReference type="RefSeq" id="XP_003867814.1">
    <property type="nucleotide sequence ID" value="XM_003867766.1"/>
</dbReference>
<evidence type="ECO:0000313" key="3">
    <source>
        <dbReference type="Proteomes" id="UP000005018"/>
    </source>
</evidence>
<protein>
    <submittedName>
        <fullName evidence="2">Rec8 protein</fullName>
    </submittedName>
</protein>
<organism evidence="2 3">
    <name type="scientific">Candida orthopsilosis (strain 90-125)</name>
    <name type="common">Yeast</name>
    <dbReference type="NCBI Taxonomy" id="1136231"/>
    <lineage>
        <taxon>Eukaryota</taxon>
        <taxon>Fungi</taxon>
        <taxon>Dikarya</taxon>
        <taxon>Ascomycota</taxon>
        <taxon>Saccharomycotina</taxon>
        <taxon>Pichiomycetes</taxon>
        <taxon>Debaryomycetaceae</taxon>
        <taxon>Candida/Lodderomyces clade</taxon>
        <taxon>Candida</taxon>
    </lineage>
</organism>
<dbReference type="AlphaFoldDB" id="H8X1H2"/>
<keyword evidence="3" id="KW-1185">Reference proteome</keyword>
<dbReference type="HOGENOM" id="CLU_430817_0_0_1"/>
<accession>H8X1H2</accession>
<feature type="domain" description="Rad21/Rec8-like protein N-terminal" evidence="1">
    <location>
        <begin position="5"/>
        <end position="100"/>
    </location>
</feature>
<dbReference type="GeneID" id="14538457"/>
<gene>
    <name evidence="2" type="ORF">CORT_0B06690</name>
</gene>
<sequence length="586" mass="66900">MELTTNQSRGLQTAWLLSTLGYKASSRGKLIRKEELLKISIPELCNELIERYRDGAGVNIRFSSNVLHGISILYGSKIAQVLNEVTHVQLRLQNAYIQLATRQNGQLVKREGARCLKQSEVLRNDVAFHVEWDLMPQLQIQGLEMNDSHNAKRRKLEIAEFDLREFSITDGTTGADSTSATGLGQFTLAIDGQTDANFDNMNLSIQSDEPGNDDVNEHVNLQFNEDGEILEISEKEPKNARTSSVDIEIEHSRRREDSLQLVDNNGMVNGLESEEGINADLHDFTFDTEEENERQKFDLEPRTAPIFRVLKRKLVIDEHITLTREFIINHHDNYATMMSYRASCMPQQRRVQQVYQQLNMIHFRPWANGNSVRDFNSSSIEESINRTMGIFHRTGIMANEVTEQARNSQVLMEVETSRVLQSDDLSQDLEEIGHRDIEDAEMNFDAAMLDLDFNLDGSRVEEDEEDEEFFLQSSSLSLASGEHNLHPNLMPRLKKLVKYFIQRSTELNKPTVSQQKEYHLTFEELVPVRDNYEVNSKKIAAGAFSSILFLINKSIMSIDVDPHAWPETSLLKSSDINLTLHPPATD</sequence>
<dbReference type="InterPro" id="IPR006910">
    <property type="entry name" value="Rad21_Rec8_N"/>
</dbReference>
<dbReference type="KEGG" id="cot:CORT_0B06690"/>
<reference evidence="2 3" key="1">
    <citation type="journal article" date="2012" name="PLoS ONE">
        <title>Sequence and analysis of the genome of the pathogenic yeast Candida orthopsilosis.</title>
        <authorList>
            <person name="Riccombeni A."/>
            <person name="Vidanes G."/>
            <person name="Proux-Wera E."/>
            <person name="Wolfe K.H."/>
            <person name="Butler G."/>
        </authorList>
    </citation>
    <scope>NUCLEOTIDE SEQUENCE [LARGE SCALE GENOMIC DNA]</scope>
    <source>
        <strain evidence="2 3">Co 90-125</strain>
    </source>
</reference>
<name>H8X1H2_CANO9</name>